<feature type="binding site" evidence="7">
    <location>
        <position position="190"/>
    </location>
    <ligand>
        <name>substrate</name>
    </ligand>
</feature>
<proteinExistence type="inferred from homology"/>
<name>A0A511J912_9CELL</name>
<evidence type="ECO:0000256" key="4">
    <source>
        <dbReference type="ARBA" id="ARBA00022801"/>
    </source>
</evidence>
<feature type="binding site" evidence="7">
    <location>
        <position position="159"/>
    </location>
    <ligand>
        <name>substrate</name>
    </ligand>
</feature>
<gene>
    <name evidence="7" type="primary">glsA</name>
    <name evidence="8" type="ORF">CCO02nite_11350</name>
</gene>
<feature type="binding site" evidence="7">
    <location>
        <position position="166"/>
    </location>
    <ligand>
        <name>substrate</name>
    </ligand>
</feature>
<evidence type="ECO:0000256" key="3">
    <source>
        <dbReference type="ARBA" id="ARBA00012918"/>
    </source>
</evidence>
<accession>A0A511J912</accession>
<dbReference type="GO" id="GO:0006537">
    <property type="term" value="P:glutamate biosynthetic process"/>
    <property type="evidence" value="ECO:0007669"/>
    <property type="project" value="TreeGrafter"/>
</dbReference>
<dbReference type="Gene3D" id="3.40.710.10">
    <property type="entry name" value="DD-peptidase/beta-lactamase superfamily"/>
    <property type="match status" value="1"/>
</dbReference>
<evidence type="ECO:0000256" key="7">
    <source>
        <dbReference type="HAMAP-Rule" id="MF_00313"/>
    </source>
</evidence>
<dbReference type="GO" id="GO:0006543">
    <property type="term" value="P:L-glutamine catabolic process"/>
    <property type="evidence" value="ECO:0007669"/>
    <property type="project" value="TreeGrafter"/>
</dbReference>
<comment type="catalytic activity">
    <reaction evidence="5 7">
        <text>L-glutamine + H2O = L-glutamate + NH4(+)</text>
        <dbReference type="Rhea" id="RHEA:15889"/>
        <dbReference type="ChEBI" id="CHEBI:15377"/>
        <dbReference type="ChEBI" id="CHEBI:28938"/>
        <dbReference type="ChEBI" id="CHEBI:29985"/>
        <dbReference type="ChEBI" id="CHEBI:58359"/>
        <dbReference type="EC" id="3.5.1.2"/>
    </reaction>
</comment>
<evidence type="ECO:0000313" key="8">
    <source>
        <dbReference type="EMBL" id="GEL94477.1"/>
    </source>
</evidence>
<dbReference type="AlphaFoldDB" id="A0A511J912"/>
<dbReference type="FunFam" id="3.40.710.10:FF:000005">
    <property type="entry name" value="Glutaminase"/>
    <property type="match status" value="1"/>
</dbReference>
<evidence type="ECO:0000256" key="1">
    <source>
        <dbReference type="ARBA" id="ARBA00011076"/>
    </source>
</evidence>
<reference evidence="8 9" key="1">
    <citation type="submission" date="2019-07" db="EMBL/GenBank/DDBJ databases">
        <title>Whole genome shotgun sequence of Cellulomonas composti NBRC 100758.</title>
        <authorList>
            <person name="Hosoyama A."/>
            <person name="Uohara A."/>
            <person name="Ohji S."/>
            <person name="Ichikawa N."/>
        </authorList>
    </citation>
    <scope>NUCLEOTIDE SEQUENCE [LARGE SCALE GENOMIC DNA]</scope>
    <source>
        <strain evidence="8 9">NBRC 100758</strain>
    </source>
</reference>
<evidence type="ECO:0000256" key="6">
    <source>
        <dbReference type="ARBA" id="ARBA00070405"/>
    </source>
</evidence>
<dbReference type="EMBL" id="BJWG01000004">
    <property type="protein sequence ID" value="GEL94477.1"/>
    <property type="molecule type" value="Genomic_DNA"/>
</dbReference>
<dbReference type="Pfam" id="PF04960">
    <property type="entry name" value="Glutaminase"/>
    <property type="match status" value="1"/>
</dbReference>
<keyword evidence="4 7" id="KW-0378">Hydrolase</keyword>
<dbReference type="PANTHER" id="PTHR12544:SF29">
    <property type="entry name" value="GLUTAMINASE"/>
    <property type="match status" value="1"/>
</dbReference>
<protein>
    <recommendedName>
        <fullName evidence="6 7">Glutaminase</fullName>
        <ecNumber evidence="3 7">3.5.1.2</ecNumber>
    </recommendedName>
</protein>
<dbReference type="EC" id="3.5.1.2" evidence="3 7"/>
<dbReference type="SUPFAM" id="SSF56601">
    <property type="entry name" value="beta-lactamase/transpeptidase-like"/>
    <property type="match status" value="1"/>
</dbReference>
<dbReference type="NCBIfam" id="TIGR03814">
    <property type="entry name" value="Gln_ase"/>
    <property type="match status" value="1"/>
</dbReference>
<evidence type="ECO:0000256" key="5">
    <source>
        <dbReference type="ARBA" id="ARBA00049534"/>
    </source>
</evidence>
<evidence type="ECO:0000313" key="9">
    <source>
        <dbReference type="Proteomes" id="UP000321720"/>
    </source>
</evidence>
<dbReference type="GO" id="GO:0004359">
    <property type="term" value="F:glutaminase activity"/>
    <property type="evidence" value="ECO:0007669"/>
    <property type="project" value="UniProtKB-UniRule"/>
</dbReference>
<comment type="caution">
    <text evidence="8">The sequence shown here is derived from an EMBL/GenBank/DDBJ whole genome shotgun (WGS) entry which is preliminary data.</text>
</comment>
<dbReference type="Proteomes" id="UP000321720">
    <property type="component" value="Unassembled WGS sequence"/>
</dbReference>
<comment type="subunit">
    <text evidence="2 7">Homotetramer.</text>
</comment>
<keyword evidence="7" id="KW-0007">Acetylation</keyword>
<evidence type="ECO:0000256" key="2">
    <source>
        <dbReference type="ARBA" id="ARBA00011881"/>
    </source>
</evidence>
<dbReference type="InterPro" id="IPR015868">
    <property type="entry name" value="Glutaminase"/>
</dbReference>
<dbReference type="RefSeq" id="WP_246117375.1">
    <property type="nucleotide sequence ID" value="NZ_BJWG01000004.1"/>
</dbReference>
<comment type="similarity">
    <text evidence="1 7">Belongs to the glutaminase family.</text>
</comment>
<dbReference type="HAMAP" id="MF_00313">
    <property type="entry name" value="Glutaminase"/>
    <property type="match status" value="1"/>
</dbReference>
<keyword evidence="9" id="KW-1185">Reference proteome</keyword>
<feature type="binding site" evidence="7">
    <location>
        <position position="115"/>
    </location>
    <ligand>
        <name>substrate</name>
    </ligand>
</feature>
<feature type="binding site" evidence="7">
    <location>
        <position position="242"/>
    </location>
    <ligand>
        <name>substrate</name>
    </ligand>
</feature>
<feature type="binding site" evidence="7">
    <location>
        <position position="65"/>
    </location>
    <ligand>
        <name>substrate</name>
    </ligand>
</feature>
<dbReference type="PANTHER" id="PTHR12544">
    <property type="entry name" value="GLUTAMINASE"/>
    <property type="match status" value="1"/>
</dbReference>
<organism evidence="8 9">
    <name type="scientific">Cellulomonas composti</name>
    <dbReference type="NCBI Taxonomy" id="266130"/>
    <lineage>
        <taxon>Bacteria</taxon>
        <taxon>Bacillati</taxon>
        <taxon>Actinomycetota</taxon>
        <taxon>Actinomycetes</taxon>
        <taxon>Micrococcales</taxon>
        <taxon>Cellulomonadaceae</taxon>
        <taxon>Cellulomonas</taxon>
    </lineage>
</organism>
<dbReference type="InterPro" id="IPR012338">
    <property type="entry name" value="Beta-lactam/transpept-like"/>
</dbReference>
<sequence length="317" mass="33195">MSHSILTAGLQAAVDRFRPMRGGEVARYIPELAHADPELFGVAACGIRGVRAGAGDEHVTFSIQSVSKPFVYALALMDQGLDEVLEHVGAEPSGDAFNAISLEPHTGRPANPMINAGAIATTALVRGADGDERFDRVLDLMSRCAGRTLTVDERVHASESATGDRNRALAYLMAASGSLAPPVEAAVDTYFRQCAVLVSAHDLAAMAATLATGGTNPVTGERVLPEDVTRHVLSIMATCGMYDYSGRWMLTVGLPAKSGVSGGLIAVSPGKFGVGVFSPPLDERGNSVRGVAALRALSERLGLHLLHDPMREAPALT</sequence>
<feature type="binding site" evidence="7">
    <location>
        <position position="260"/>
    </location>
    <ligand>
        <name>substrate</name>
    </ligand>
</feature>